<sequence>MKKEGAKSTKVQEQNSQVVSRRKFIVNTSLAFGAIAIIPRHVMGKGFIAPSDRINLGVIGLGKQGNILSNKFLLNTEVQIVAGSDVWDSKRDFFKNNVEQLYAKHRNVESYKGVSTYLDYKELVNRTDIDAVIVATPDHWHALQSIDAMKAGKDVFCEKPLTNTIADGRAIADTVKRTKSVFQTGSMQRSWAKFITAKDIVSSGKLGEIKKVLVSVGDPARPYDLPAEPLPEGIDWNRWCGPAPLLGYNDKIAPKIVKTYPDWRDYKEIGGGILADWGAHMFDIVQWCLNMDHSGPVKFIPPSNPNAKRGLQMFYENGIEMVHEDFGRGWGVRFIGSEGTMDVSRSYLETAPETILLSNVNVGKEGIMKAQGNHYQNWLDGIKTRTQPICDAEIGHRTASVCNVANIAYELGETLNWNPEKEKFKGNRQANKMRQRKHRKF</sequence>
<gene>
    <name evidence="4" type="ORF">GCM10023314_01400</name>
</gene>
<dbReference type="SUPFAM" id="SSF51735">
    <property type="entry name" value="NAD(P)-binding Rossmann-fold domains"/>
    <property type="match status" value="1"/>
</dbReference>
<feature type="domain" description="Gfo/Idh/MocA-like oxidoreductase N-terminal" evidence="2">
    <location>
        <begin position="55"/>
        <end position="185"/>
    </location>
</feature>
<dbReference type="PANTHER" id="PTHR43818">
    <property type="entry name" value="BCDNA.GH03377"/>
    <property type="match status" value="1"/>
</dbReference>
<dbReference type="InterPro" id="IPR000683">
    <property type="entry name" value="Gfo/Idh/MocA-like_OxRdtase_N"/>
</dbReference>
<dbReference type="InterPro" id="IPR050463">
    <property type="entry name" value="Gfo/Idh/MocA_oxidrdct_glycsds"/>
</dbReference>
<reference evidence="5" key="1">
    <citation type="journal article" date="2019" name="Int. J. Syst. Evol. Microbiol.">
        <title>The Global Catalogue of Microorganisms (GCM) 10K type strain sequencing project: providing services to taxonomists for standard genome sequencing and annotation.</title>
        <authorList>
            <consortium name="The Broad Institute Genomics Platform"/>
            <consortium name="The Broad Institute Genome Sequencing Center for Infectious Disease"/>
            <person name="Wu L."/>
            <person name="Ma J."/>
        </authorList>
    </citation>
    <scope>NUCLEOTIDE SEQUENCE [LARGE SCALE GENOMIC DNA]</scope>
    <source>
        <strain evidence="5">JCM 18285</strain>
    </source>
</reference>
<dbReference type="InterPro" id="IPR043906">
    <property type="entry name" value="Gfo/Idh/MocA_OxRdtase_bact_C"/>
</dbReference>
<organism evidence="4 5">
    <name type="scientific">Algibacter agarivorans</name>
    <dbReference type="NCBI Taxonomy" id="1109741"/>
    <lineage>
        <taxon>Bacteria</taxon>
        <taxon>Pseudomonadati</taxon>
        <taxon>Bacteroidota</taxon>
        <taxon>Flavobacteriia</taxon>
        <taxon>Flavobacteriales</taxon>
        <taxon>Flavobacteriaceae</taxon>
        <taxon>Algibacter</taxon>
    </lineage>
</organism>
<evidence type="ECO:0000313" key="4">
    <source>
        <dbReference type="EMBL" id="GAA4932746.1"/>
    </source>
</evidence>
<dbReference type="Pfam" id="PF19051">
    <property type="entry name" value="GFO_IDH_MocA_C2"/>
    <property type="match status" value="1"/>
</dbReference>
<keyword evidence="5" id="KW-1185">Reference proteome</keyword>
<name>A0ABP9GC49_9FLAO</name>
<evidence type="ECO:0000313" key="5">
    <source>
        <dbReference type="Proteomes" id="UP001501302"/>
    </source>
</evidence>
<dbReference type="PANTHER" id="PTHR43818:SF5">
    <property type="entry name" value="OXIDOREDUCTASE FAMILY PROTEIN"/>
    <property type="match status" value="1"/>
</dbReference>
<dbReference type="Pfam" id="PF01408">
    <property type="entry name" value="GFO_IDH_MocA"/>
    <property type="match status" value="1"/>
</dbReference>
<evidence type="ECO:0000259" key="3">
    <source>
        <dbReference type="Pfam" id="PF19051"/>
    </source>
</evidence>
<feature type="domain" description="Gfo/Idh/MocA-like oxidoreductase bacterial type C-terminal" evidence="3">
    <location>
        <begin position="224"/>
        <end position="439"/>
    </location>
</feature>
<accession>A0ABP9GC49</accession>
<dbReference type="Gene3D" id="3.30.360.10">
    <property type="entry name" value="Dihydrodipicolinate Reductase, domain 2"/>
    <property type="match status" value="1"/>
</dbReference>
<dbReference type="Gene3D" id="3.40.50.720">
    <property type="entry name" value="NAD(P)-binding Rossmann-like Domain"/>
    <property type="match status" value="1"/>
</dbReference>
<evidence type="ECO:0000259" key="2">
    <source>
        <dbReference type="Pfam" id="PF01408"/>
    </source>
</evidence>
<dbReference type="EMBL" id="BAABJJ010000001">
    <property type="protein sequence ID" value="GAA4932746.1"/>
    <property type="molecule type" value="Genomic_DNA"/>
</dbReference>
<dbReference type="SUPFAM" id="SSF55347">
    <property type="entry name" value="Glyceraldehyde-3-phosphate dehydrogenase-like, C-terminal domain"/>
    <property type="match status" value="1"/>
</dbReference>
<feature type="compositionally biased region" description="Basic residues" evidence="1">
    <location>
        <begin position="431"/>
        <end position="441"/>
    </location>
</feature>
<dbReference type="RefSeq" id="WP_345189540.1">
    <property type="nucleotide sequence ID" value="NZ_BAABJJ010000001.1"/>
</dbReference>
<comment type="caution">
    <text evidence="4">The sequence shown here is derived from an EMBL/GenBank/DDBJ whole genome shotgun (WGS) entry which is preliminary data.</text>
</comment>
<protein>
    <submittedName>
        <fullName evidence="4">Gfo/Idh/MocA family oxidoreductase</fullName>
    </submittedName>
</protein>
<evidence type="ECO:0000256" key="1">
    <source>
        <dbReference type="SAM" id="MobiDB-lite"/>
    </source>
</evidence>
<dbReference type="InterPro" id="IPR036291">
    <property type="entry name" value="NAD(P)-bd_dom_sf"/>
</dbReference>
<dbReference type="Proteomes" id="UP001501302">
    <property type="component" value="Unassembled WGS sequence"/>
</dbReference>
<feature type="region of interest" description="Disordered" evidence="1">
    <location>
        <begin position="420"/>
        <end position="441"/>
    </location>
</feature>
<proteinExistence type="predicted"/>